<evidence type="ECO:0000256" key="1">
    <source>
        <dbReference type="SAM" id="MobiDB-lite"/>
    </source>
</evidence>
<evidence type="ECO:0000313" key="3">
    <source>
        <dbReference type="Proteomes" id="UP000488956"/>
    </source>
</evidence>
<protein>
    <submittedName>
        <fullName evidence="2">Uncharacterized protein</fullName>
    </submittedName>
</protein>
<comment type="caution">
    <text evidence="2">The sequence shown here is derived from an EMBL/GenBank/DDBJ whole genome shotgun (WGS) entry which is preliminary data.</text>
</comment>
<dbReference type="EMBL" id="QXFX01004719">
    <property type="protein sequence ID" value="KAE9063008.1"/>
    <property type="molecule type" value="Genomic_DNA"/>
</dbReference>
<feature type="compositionally biased region" description="Low complexity" evidence="1">
    <location>
        <begin position="1"/>
        <end position="13"/>
    </location>
</feature>
<dbReference type="Proteomes" id="UP000488956">
    <property type="component" value="Unassembled WGS sequence"/>
</dbReference>
<sequence>MARPLPLLLSLPDQPSPAAPLPRSASSCSTSSCSSSSLSASSCHCCRHLGVGYQAGSAPDTRRWSTPPRTSTARRRWHVYRYS</sequence>
<organism evidence="2 3">
    <name type="scientific">Phytophthora fragariae</name>
    <dbReference type="NCBI Taxonomy" id="53985"/>
    <lineage>
        <taxon>Eukaryota</taxon>
        <taxon>Sar</taxon>
        <taxon>Stramenopiles</taxon>
        <taxon>Oomycota</taxon>
        <taxon>Peronosporomycetes</taxon>
        <taxon>Peronosporales</taxon>
        <taxon>Peronosporaceae</taxon>
        <taxon>Phytophthora</taxon>
    </lineage>
</organism>
<gene>
    <name evidence="2" type="ORF">PF010_g29165</name>
</gene>
<feature type="region of interest" description="Disordered" evidence="1">
    <location>
        <begin position="1"/>
        <end position="41"/>
    </location>
</feature>
<evidence type="ECO:0000313" key="2">
    <source>
        <dbReference type="EMBL" id="KAE9063008.1"/>
    </source>
</evidence>
<reference evidence="2 3" key="1">
    <citation type="submission" date="2018-09" db="EMBL/GenBank/DDBJ databases">
        <title>Genomic investigation of the strawberry pathogen Phytophthora fragariae indicates pathogenicity is determined by transcriptional variation in three key races.</title>
        <authorList>
            <person name="Adams T.M."/>
            <person name="Armitage A.D."/>
            <person name="Sobczyk M.K."/>
            <person name="Bates H.J."/>
            <person name="Dunwell J.M."/>
            <person name="Nellist C.F."/>
            <person name="Harrison R.J."/>
        </authorList>
    </citation>
    <scope>NUCLEOTIDE SEQUENCE [LARGE SCALE GENOMIC DNA]</scope>
    <source>
        <strain evidence="2 3">ONT-3</strain>
    </source>
</reference>
<name>A0A6G0JNW6_9STRA</name>
<proteinExistence type="predicted"/>
<feature type="compositionally biased region" description="Low complexity" evidence="1">
    <location>
        <begin position="21"/>
        <end position="41"/>
    </location>
</feature>
<accession>A0A6G0JNW6</accession>
<dbReference type="AlphaFoldDB" id="A0A6G0JNW6"/>